<dbReference type="STRING" id="572478.Vdis_2408"/>
<organism evidence="1 2">
    <name type="scientific">Vulcanisaeta distributa (strain DSM 14429 / JCM 11212 / NBRC 100878 / IC-017)</name>
    <dbReference type="NCBI Taxonomy" id="572478"/>
    <lineage>
        <taxon>Archaea</taxon>
        <taxon>Thermoproteota</taxon>
        <taxon>Thermoprotei</taxon>
        <taxon>Thermoproteales</taxon>
        <taxon>Thermoproteaceae</taxon>
        <taxon>Vulcanisaeta</taxon>
    </lineage>
</organism>
<reference evidence="2" key="2">
    <citation type="journal article" date="2010" name="Stand. Genomic Sci.">
        <title>Complete genome sequence of Vulcanisaeta distributa type strain (IC-017T).</title>
        <authorList>
            <person name="Mavromatis K."/>
            <person name="Sikorski J."/>
            <person name="Pabst E."/>
            <person name="Teshima H."/>
            <person name="Lapidus A."/>
            <person name="Lucas S."/>
            <person name="Nolan M."/>
            <person name="Glavina Del Rio T."/>
            <person name="Cheng J."/>
            <person name="Bruce D."/>
            <person name="Goodwin L."/>
            <person name="Pitluck S."/>
            <person name="Liolios K."/>
            <person name="Ivanova N."/>
            <person name="Mikhailova N."/>
            <person name="Pati A."/>
            <person name="Chen A."/>
            <person name="Palaniappan K."/>
            <person name="Land M."/>
            <person name="Hauser L."/>
            <person name="Chang Y."/>
            <person name="Jeffries C."/>
            <person name="Rohde M."/>
            <person name="Spring S."/>
            <person name="Goker M."/>
            <person name="Wirth R."/>
            <person name="Woyke T."/>
            <person name="Bristow J."/>
            <person name="Eisen J."/>
            <person name="Markowitz V."/>
            <person name="Hugenholtz P."/>
            <person name="Klenk H."/>
            <person name="Kyrpides N."/>
        </authorList>
    </citation>
    <scope>NUCLEOTIDE SEQUENCE [LARGE SCALE GENOMIC DNA]</scope>
    <source>
        <strain evidence="2">DSM 14429 / JCM 11212 / NBRC 100878 / IC-017</strain>
    </source>
</reference>
<dbReference type="AlphaFoldDB" id="E1QR85"/>
<keyword evidence="2" id="KW-1185">Reference proteome</keyword>
<dbReference type="EMBL" id="CP002100">
    <property type="protein sequence ID" value="ADN51775.1"/>
    <property type="molecule type" value="Genomic_DNA"/>
</dbReference>
<proteinExistence type="predicted"/>
<dbReference type="OrthoDB" id="27746at2157"/>
<gene>
    <name evidence="1" type="ordered locus">Vdis_2408</name>
</gene>
<accession>E1QR85</accession>
<dbReference type="KEGG" id="vdi:Vdis_2408"/>
<name>E1QR85_VULDI</name>
<protein>
    <submittedName>
        <fullName evidence="1">Uncharacterized protein</fullName>
    </submittedName>
</protein>
<reference evidence="1 2" key="1">
    <citation type="journal article" date="2010" name="Stand. Genomic Sci.">
        <title>Complete genome sequence of Vulcanisaeta distributa type strain (IC-017).</title>
        <authorList>
            <person name="Mavromatis K."/>
            <person name="Sikorski J."/>
            <person name="Pabst E."/>
            <person name="Teshima H."/>
            <person name="Lapidus A."/>
            <person name="Lucas S."/>
            <person name="Nolan M."/>
            <person name="Glavina Del Rio T."/>
            <person name="Cheng J.F."/>
            <person name="Bruce D."/>
            <person name="Goodwin L."/>
            <person name="Pitluck S."/>
            <person name="Liolios K."/>
            <person name="Ivanova N."/>
            <person name="Mikhailova N."/>
            <person name="Pati A."/>
            <person name="Chen A."/>
            <person name="Palaniappan K."/>
            <person name="Land M."/>
            <person name="Hauser L."/>
            <person name="Chang Y.J."/>
            <person name="Jeffries C.D."/>
            <person name="Rohde M."/>
            <person name="Spring S."/>
            <person name="Goker M."/>
            <person name="Wirth R."/>
            <person name="Woyke T."/>
            <person name="Bristow J."/>
            <person name="Eisen J.A."/>
            <person name="Markowitz V."/>
            <person name="Hugenholtz P."/>
            <person name="Klenk H.P."/>
            <person name="Kyrpides N.C."/>
        </authorList>
    </citation>
    <scope>NUCLEOTIDE SEQUENCE [LARGE SCALE GENOMIC DNA]</scope>
    <source>
        <strain evidence="2">DSM 14429 / JCM 11212 / NBRC 100878 / IC-017</strain>
    </source>
</reference>
<sequence>MIDYTFYKHVMEFLVKYLGLENELLYMSVLRYNETVNGVKALVAIYRVNRGELITYCVVKFDNLAGKAEPTCSEDRKYVERIYEEMT</sequence>
<dbReference type="eggNOG" id="arCOG12779">
    <property type="taxonomic scope" value="Archaea"/>
</dbReference>
<dbReference type="RefSeq" id="WP_013337500.1">
    <property type="nucleotide sequence ID" value="NC_014537.1"/>
</dbReference>
<evidence type="ECO:0000313" key="2">
    <source>
        <dbReference type="Proteomes" id="UP000006681"/>
    </source>
</evidence>
<evidence type="ECO:0000313" key="1">
    <source>
        <dbReference type="EMBL" id="ADN51775.1"/>
    </source>
</evidence>
<dbReference type="GeneID" id="9753364"/>
<dbReference type="Proteomes" id="UP000006681">
    <property type="component" value="Chromosome"/>
</dbReference>
<dbReference type="HOGENOM" id="CLU_2476214_0_0_2"/>